<accession>A0A067LWI0</accession>
<comment type="subcellular location">
    <subcellularLocation>
        <location evidence="1">Nucleus</location>
    </subcellularLocation>
</comment>
<feature type="compositionally biased region" description="Basic and acidic residues" evidence="5">
    <location>
        <begin position="717"/>
        <end position="727"/>
    </location>
</feature>
<evidence type="ECO:0000256" key="1">
    <source>
        <dbReference type="ARBA" id="ARBA00004123"/>
    </source>
</evidence>
<feature type="compositionally biased region" description="Basic residues" evidence="5">
    <location>
        <begin position="898"/>
        <end position="907"/>
    </location>
</feature>
<evidence type="ECO:0000259" key="6">
    <source>
        <dbReference type="Pfam" id="PF04821"/>
    </source>
</evidence>
<feature type="domain" description="Timeless N-terminal" evidence="6">
    <location>
        <begin position="45"/>
        <end position="312"/>
    </location>
</feature>
<name>A0A067LWI0_BOTB1</name>
<evidence type="ECO:0000313" key="7">
    <source>
        <dbReference type="EMBL" id="KDQ07544.1"/>
    </source>
</evidence>
<sequence length="1164" mass="130647">MDDAIEISSSSSRAPSPVVDRRAILAPAIQNVVSALGGFDAGTNTYVLGDSCLGCLRDLKKLWRKDDTDDERTVARLFWDARVLPNDLVPILLETAGKGHVEDRCAIACADLMTAMTWPIDLAEELKELDDEEDAHTDYTALLQAQLSYKAAMLRPGVLKALFDIMIPPLAKEKKERTERDGQVINVILHAFRNLAFIKDPPTHAGSSSDRAELSSLQSKLITTLEEAHILDLFLTIASNAEEPSFNPWNALVLEIFYLLFRGVKPDALALDQKKQPRENLLKLLVSEEKSKRDSLRNASSRHSRFGTTISVRSGKDSYILHRQQALTADASTIMDLTKKRVTKKAKKQDELGTFSDLNVAALTVLQTVAMNFIENCFNPFLASVLKDIKAERPKITEKDNVRLLFLTKWFLAFFSAVREKEASGGQLTAQCRWRFEYVAEVVERGWVVWMLKRISGAKDEKPKQWVELQAGIDCLTQLLLLIDAMSHPNSPEAAIETAQTLQHQLYYSGEILDLAFDCLRSYKEQSIAYLDSTVHLGYVLLRMLEKWAKSTEMYVRKKKNVKKKGKAVTAEGEEEDVASEEENVVYRESMFTFESFEAKFAHEDITHTCLIYLSRYREFDSSDQMKRVVGLLHRQAVKAKAEGLFFKVSTLELFNQILKEQKSLPKETPYRDLIQLINFLLRKFFKAVAETPFLIVEAFFPKNRGKWKSFSSFQPETKESKQKQKGAESNSKFPPDVIVKKGYTWSQQLGIAIGCLVEDGKTELIDWVKNILKFVAGMRQSIVDEVDGDQELSQPEDEETIKAPPGPSREAIEKFKDYMIPYVRDEEADAATNNPHFKLMLRLLNFVVLEDDADELEWLIPAKIPPSDLQSSLRVIEQFLETPIDLEGKRASEMLRKKPVRRRRQRAATPSSSSSDADEAAGEISSGGADEDPETRAAKRKSKKKKRSSQNTEKQGEAKTRKKKEKQIYKSAQFIEDSDAEIGDDDVFFEKERALRREAELAAAGSGPSATMMGKGTKKRKKRASSPIASVRGGRKRQRGRKDDDGSESDSMADTPSGHPERAPSSVDGDAIEVISTPKPRPRPRPRHAVRRVKQGDDTAGTSSPTGAASSSPGEKFQELHLDDTSDLDADQEDEGGVASSGRAFGKAKKKTRVVILDDEDDE</sequence>
<dbReference type="InterPro" id="IPR006906">
    <property type="entry name" value="Timeless_N"/>
</dbReference>
<evidence type="ECO:0000256" key="2">
    <source>
        <dbReference type="ARBA" id="ARBA00022880"/>
    </source>
</evidence>
<dbReference type="Proteomes" id="UP000027195">
    <property type="component" value="Unassembled WGS sequence"/>
</dbReference>
<feature type="region of interest" description="Disordered" evidence="5">
    <location>
        <begin position="712"/>
        <end position="734"/>
    </location>
</feature>
<evidence type="ECO:0000256" key="5">
    <source>
        <dbReference type="SAM" id="MobiDB-lite"/>
    </source>
</evidence>
<dbReference type="STRING" id="930990.A0A067LWI0"/>
<feature type="region of interest" description="Disordered" evidence="5">
    <location>
        <begin position="1000"/>
        <end position="1164"/>
    </location>
</feature>
<evidence type="ECO:0000313" key="8">
    <source>
        <dbReference type="Proteomes" id="UP000027195"/>
    </source>
</evidence>
<evidence type="ECO:0000256" key="4">
    <source>
        <dbReference type="ARBA" id="ARBA00023306"/>
    </source>
</evidence>
<dbReference type="InParanoid" id="A0A067LWI0"/>
<feature type="compositionally biased region" description="Low complexity" evidence="5">
    <location>
        <begin position="1100"/>
        <end position="1115"/>
    </location>
</feature>
<feature type="compositionally biased region" description="Acidic residues" evidence="5">
    <location>
        <begin position="789"/>
        <end position="800"/>
    </location>
</feature>
<proteinExistence type="predicted"/>
<dbReference type="PANTHER" id="PTHR22940:SF4">
    <property type="entry name" value="PROTEIN TIMELESS HOMOLOG"/>
    <property type="match status" value="1"/>
</dbReference>
<dbReference type="EMBL" id="KL198105">
    <property type="protein sequence ID" value="KDQ07544.1"/>
    <property type="molecule type" value="Genomic_DNA"/>
</dbReference>
<feature type="compositionally biased region" description="Basic residues" evidence="5">
    <location>
        <begin position="939"/>
        <end position="949"/>
    </location>
</feature>
<dbReference type="PANTHER" id="PTHR22940">
    <property type="entry name" value="TIMEOUT/TIMELESS-2"/>
    <property type="match status" value="1"/>
</dbReference>
<organism evidence="7 8">
    <name type="scientific">Botryobasidium botryosum (strain FD-172 SS1)</name>
    <dbReference type="NCBI Taxonomy" id="930990"/>
    <lineage>
        <taxon>Eukaryota</taxon>
        <taxon>Fungi</taxon>
        <taxon>Dikarya</taxon>
        <taxon>Basidiomycota</taxon>
        <taxon>Agaricomycotina</taxon>
        <taxon>Agaricomycetes</taxon>
        <taxon>Cantharellales</taxon>
        <taxon>Botryobasidiaceae</taxon>
        <taxon>Botryobasidium</taxon>
    </lineage>
</organism>
<keyword evidence="4" id="KW-0131">Cell cycle</keyword>
<dbReference type="FunCoup" id="A0A067LWI0">
    <property type="interactions" value="115"/>
</dbReference>
<evidence type="ECO:0000256" key="3">
    <source>
        <dbReference type="ARBA" id="ARBA00023242"/>
    </source>
</evidence>
<dbReference type="OrthoDB" id="310853at2759"/>
<dbReference type="InterPro" id="IPR044998">
    <property type="entry name" value="Timeless"/>
</dbReference>
<dbReference type="HOGENOM" id="CLU_004294_1_0_1"/>
<dbReference type="GO" id="GO:0006281">
    <property type="term" value="P:DNA repair"/>
    <property type="evidence" value="ECO:0007669"/>
    <property type="project" value="TreeGrafter"/>
</dbReference>
<keyword evidence="2" id="KW-0236">DNA replication inhibitor</keyword>
<feature type="compositionally biased region" description="Acidic residues" evidence="5">
    <location>
        <begin position="1126"/>
        <end position="1137"/>
    </location>
</feature>
<dbReference type="Pfam" id="PF04821">
    <property type="entry name" value="TIMELESS"/>
    <property type="match status" value="1"/>
</dbReference>
<dbReference type="GO" id="GO:0000076">
    <property type="term" value="P:DNA replication checkpoint signaling"/>
    <property type="evidence" value="ECO:0007669"/>
    <property type="project" value="TreeGrafter"/>
</dbReference>
<reference evidence="8" key="1">
    <citation type="journal article" date="2014" name="Proc. Natl. Acad. Sci. U.S.A.">
        <title>Extensive sampling of basidiomycete genomes demonstrates inadequacy of the white-rot/brown-rot paradigm for wood decay fungi.</title>
        <authorList>
            <person name="Riley R."/>
            <person name="Salamov A.A."/>
            <person name="Brown D.W."/>
            <person name="Nagy L.G."/>
            <person name="Floudas D."/>
            <person name="Held B.W."/>
            <person name="Levasseur A."/>
            <person name="Lombard V."/>
            <person name="Morin E."/>
            <person name="Otillar R."/>
            <person name="Lindquist E.A."/>
            <person name="Sun H."/>
            <person name="LaButti K.M."/>
            <person name="Schmutz J."/>
            <person name="Jabbour D."/>
            <person name="Luo H."/>
            <person name="Baker S.E."/>
            <person name="Pisabarro A.G."/>
            <person name="Walton J.D."/>
            <person name="Blanchette R.A."/>
            <person name="Henrissat B."/>
            <person name="Martin F."/>
            <person name="Cullen D."/>
            <person name="Hibbett D.S."/>
            <person name="Grigoriev I.V."/>
        </authorList>
    </citation>
    <scope>NUCLEOTIDE SEQUENCE [LARGE SCALE GENOMIC DNA]</scope>
    <source>
        <strain evidence="8">FD-172 SS1</strain>
    </source>
</reference>
<dbReference type="GO" id="GO:0031298">
    <property type="term" value="C:replication fork protection complex"/>
    <property type="evidence" value="ECO:0007669"/>
    <property type="project" value="TreeGrafter"/>
</dbReference>
<dbReference type="GO" id="GO:0003677">
    <property type="term" value="F:DNA binding"/>
    <property type="evidence" value="ECO:0007669"/>
    <property type="project" value="TreeGrafter"/>
</dbReference>
<dbReference type="GO" id="GO:0043111">
    <property type="term" value="P:replication fork arrest"/>
    <property type="evidence" value="ECO:0007669"/>
    <property type="project" value="TreeGrafter"/>
</dbReference>
<dbReference type="AlphaFoldDB" id="A0A067LWI0"/>
<keyword evidence="8" id="KW-1185">Reference proteome</keyword>
<gene>
    <name evidence="7" type="ORF">BOTBODRAFT_192367</name>
</gene>
<feature type="region of interest" description="Disordered" evidence="5">
    <location>
        <begin position="789"/>
        <end position="808"/>
    </location>
</feature>
<feature type="region of interest" description="Disordered" evidence="5">
    <location>
        <begin position="891"/>
        <end position="985"/>
    </location>
</feature>
<feature type="compositionally biased region" description="Basic residues" evidence="5">
    <location>
        <begin position="1081"/>
        <end position="1094"/>
    </location>
</feature>
<protein>
    <recommendedName>
        <fullName evidence="6">Timeless N-terminal domain-containing protein</fullName>
    </recommendedName>
</protein>
<keyword evidence="3" id="KW-0539">Nucleus</keyword>